<proteinExistence type="predicted"/>
<dbReference type="EMBL" id="UZAE01002012">
    <property type="protein sequence ID" value="VDN99297.1"/>
    <property type="molecule type" value="Genomic_DNA"/>
</dbReference>
<protein>
    <submittedName>
        <fullName evidence="3">Dirigent protein</fullName>
    </submittedName>
</protein>
<dbReference type="Proteomes" id="UP000278807">
    <property type="component" value="Unassembled WGS sequence"/>
</dbReference>
<name>A0A0R3T8Q1_RODNA</name>
<reference evidence="1 2" key="2">
    <citation type="submission" date="2018-11" db="EMBL/GenBank/DDBJ databases">
        <authorList>
            <consortium name="Pathogen Informatics"/>
        </authorList>
    </citation>
    <scope>NUCLEOTIDE SEQUENCE [LARGE SCALE GENOMIC DNA]</scope>
</reference>
<evidence type="ECO:0000313" key="2">
    <source>
        <dbReference type="Proteomes" id="UP000278807"/>
    </source>
</evidence>
<accession>A0A0R3T8Q1</accession>
<sequence>MALLSVPSGLCLSEQFKSTFAATPLGLLMMDESDKHSMFQTLAVSPQHHDEVGVGFAVGKKALKRTVGTFGDMTDVGSGLNESLNSETLLLTVIASEKSRILRGRHFYLKEENEEDKLVSC</sequence>
<reference evidence="3" key="1">
    <citation type="submission" date="2017-02" db="UniProtKB">
        <authorList>
            <consortium name="WormBaseParasite"/>
        </authorList>
    </citation>
    <scope>IDENTIFICATION</scope>
</reference>
<evidence type="ECO:0000313" key="1">
    <source>
        <dbReference type="EMBL" id="VDN99297.1"/>
    </source>
</evidence>
<dbReference type="AlphaFoldDB" id="A0A0R3T8Q1"/>
<dbReference type="WBParaSite" id="HNAJ_0000343901-mRNA-1">
    <property type="protein sequence ID" value="HNAJ_0000343901-mRNA-1"/>
    <property type="gene ID" value="HNAJ_0000343901"/>
</dbReference>
<organism evidence="3">
    <name type="scientific">Rodentolepis nana</name>
    <name type="common">Dwarf tapeworm</name>
    <name type="synonym">Hymenolepis nana</name>
    <dbReference type="NCBI Taxonomy" id="102285"/>
    <lineage>
        <taxon>Eukaryota</taxon>
        <taxon>Metazoa</taxon>
        <taxon>Spiralia</taxon>
        <taxon>Lophotrochozoa</taxon>
        <taxon>Platyhelminthes</taxon>
        <taxon>Cestoda</taxon>
        <taxon>Eucestoda</taxon>
        <taxon>Cyclophyllidea</taxon>
        <taxon>Hymenolepididae</taxon>
        <taxon>Rodentolepis</taxon>
    </lineage>
</organism>
<keyword evidence="2" id="KW-1185">Reference proteome</keyword>
<gene>
    <name evidence="1" type="ORF">HNAJ_LOCUS3438</name>
</gene>
<evidence type="ECO:0000313" key="3">
    <source>
        <dbReference type="WBParaSite" id="HNAJ_0000343901-mRNA-1"/>
    </source>
</evidence>